<gene>
    <name evidence="2" type="ORF">MVEN_02119800</name>
</gene>
<evidence type="ECO:0000313" key="3">
    <source>
        <dbReference type="Proteomes" id="UP000620124"/>
    </source>
</evidence>
<dbReference type="AlphaFoldDB" id="A0A8H7CI56"/>
<reference evidence="2" key="1">
    <citation type="submission" date="2020-05" db="EMBL/GenBank/DDBJ databases">
        <title>Mycena genomes resolve the evolution of fungal bioluminescence.</title>
        <authorList>
            <person name="Tsai I.J."/>
        </authorList>
    </citation>
    <scope>NUCLEOTIDE SEQUENCE</scope>
    <source>
        <strain evidence="2">CCC161011</strain>
    </source>
</reference>
<dbReference type="SUPFAM" id="SSF81296">
    <property type="entry name" value="E set domains"/>
    <property type="match status" value="1"/>
</dbReference>
<feature type="domain" description="Arrestin-like N-terminal" evidence="1">
    <location>
        <begin position="69"/>
        <end position="188"/>
    </location>
</feature>
<proteinExistence type="predicted"/>
<evidence type="ECO:0000313" key="2">
    <source>
        <dbReference type="EMBL" id="KAF7336837.1"/>
    </source>
</evidence>
<comment type="caution">
    <text evidence="2">The sequence shown here is derived from an EMBL/GenBank/DDBJ whole genome shotgun (WGS) entry which is preliminary data.</text>
</comment>
<dbReference type="InterPro" id="IPR014752">
    <property type="entry name" value="Arrestin-like_C"/>
</dbReference>
<dbReference type="Gene3D" id="2.60.40.640">
    <property type="match status" value="1"/>
</dbReference>
<name>A0A8H7CI56_9AGAR</name>
<dbReference type="InterPro" id="IPR011021">
    <property type="entry name" value="Arrestin-like_N"/>
</dbReference>
<dbReference type="Proteomes" id="UP000620124">
    <property type="component" value="Unassembled WGS sequence"/>
</dbReference>
<organism evidence="2 3">
    <name type="scientific">Mycena venus</name>
    <dbReference type="NCBI Taxonomy" id="2733690"/>
    <lineage>
        <taxon>Eukaryota</taxon>
        <taxon>Fungi</taxon>
        <taxon>Dikarya</taxon>
        <taxon>Basidiomycota</taxon>
        <taxon>Agaricomycotina</taxon>
        <taxon>Agaricomycetes</taxon>
        <taxon>Agaricomycetidae</taxon>
        <taxon>Agaricales</taxon>
        <taxon>Marasmiineae</taxon>
        <taxon>Mycenaceae</taxon>
        <taxon>Mycena</taxon>
    </lineage>
</organism>
<protein>
    <recommendedName>
        <fullName evidence="1">Arrestin-like N-terminal domain-containing protein</fullName>
    </recommendedName>
</protein>
<dbReference type="InterPro" id="IPR014756">
    <property type="entry name" value="Ig_E-set"/>
</dbReference>
<dbReference type="OrthoDB" id="3262423at2759"/>
<dbReference type="EMBL" id="JACAZI010000022">
    <property type="protein sequence ID" value="KAF7336837.1"/>
    <property type="molecule type" value="Genomic_DNA"/>
</dbReference>
<dbReference type="Pfam" id="PF00339">
    <property type="entry name" value="Arrestin_N"/>
    <property type="match status" value="1"/>
</dbReference>
<keyword evidence="3" id="KW-1185">Reference proteome</keyword>
<evidence type="ECO:0000259" key="1">
    <source>
        <dbReference type="Pfam" id="PF00339"/>
    </source>
</evidence>
<sequence>MSFPPVYGGTFSVSQSVTSLPAYTARDRPSTAGATRELTEHVFEIKDKKKKPWATLKLKSSARASTSLPTFLEGEKITGSVTLDLSSSEKILGVSVLIRGQIVTGPQNEDRRCFLDVSTPLWLKGMPNPRDSASGSQFNGKLSGDYHWPFSISLPKEVTLPDPAGKHGAVRTYHLPQTFLERTTRVSVFYELCVVIARSTFRVDNKLQTMFVYVPAIRPASPSRNRQLAYRQNGPIPGPDMDPEGWHTVRTASVTGTVFNARRVKIQCVVPFTRQTSIYPTPRGSVIPLSITYLSNDSQALSLVCTPATTQICLHRQITYSQAPTAAEYCARNVSGESGPPDSILEICRAVWWPVDDGRGSGTCRLDGEIHLPKSLKPSSNISHFSLIYSVVMLPFKVTGFTAQAPPPLILKQEVEIATMFPKGPKPRVYSPPSYQDEIGDNMFIPPARGFI</sequence>
<accession>A0A8H7CI56</accession>